<evidence type="ECO:0000313" key="2">
    <source>
        <dbReference type="Proteomes" id="UP000183107"/>
    </source>
</evidence>
<keyword evidence="2" id="KW-1185">Reference proteome</keyword>
<protein>
    <submittedName>
        <fullName evidence="1">Uncharacterized protein</fullName>
    </submittedName>
</protein>
<reference evidence="2" key="1">
    <citation type="submission" date="2016-10" db="EMBL/GenBank/DDBJ databases">
        <authorList>
            <person name="Varghese N."/>
        </authorList>
    </citation>
    <scope>NUCLEOTIDE SEQUENCE [LARGE SCALE GENOMIC DNA]</scope>
    <source>
        <strain evidence="2">Nsp8</strain>
    </source>
</reference>
<evidence type="ECO:0000313" key="1">
    <source>
        <dbReference type="EMBL" id="SFO04186.1"/>
    </source>
</evidence>
<organism evidence="1 2">
    <name type="scientific">Nitrosospira briensis</name>
    <dbReference type="NCBI Taxonomy" id="35799"/>
    <lineage>
        <taxon>Bacteria</taxon>
        <taxon>Pseudomonadati</taxon>
        <taxon>Pseudomonadota</taxon>
        <taxon>Betaproteobacteria</taxon>
        <taxon>Nitrosomonadales</taxon>
        <taxon>Nitrosomonadaceae</taxon>
        <taxon>Nitrosospira</taxon>
    </lineage>
</organism>
<dbReference type="AlphaFoldDB" id="A0A1I5DYB4"/>
<proteinExistence type="predicted"/>
<dbReference type="EMBL" id="FOVJ01000006">
    <property type="protein sequence ID" value="SFO04186.1"/>
    <property type="molecule type" value="Genomic_DNA"/>
</dbReference>
<sequence>MSIENSSSAETLSVPVSLGDVDKDLAEIGRGKSLVISIDPVNLLRIGDTPMLESSTIQWISTLWHSARSDSIEIGQLEGEDQRLKQLVPSAPGVVLALLPSGKIKGVNRRLAATFRKQFIDHQSHWPDLAVSNSAFLVCLDSYPKGGLSRKLYADPSRGQVTDWEGFRLLVYDLINSVVEESKIRGEISRRVDNISSILFELFKNTHDHARIGVDGSVISDSVRGIYSRFYPIEDIARSFKEIKGLPEETDALGHYFHNILKSGPISQPRVVAKRDLSGFLELSVFDAGPGMAARWKGRDVSNCDPKEQYDAVIHCLSKGNSSSSTRGRGFGLWRVLQELIKVKGFIRIRTNRVHIYRQYAILEKLHMERHADGHETPKEKFYDWRKLYTSSPSEYPSVNGTIISIMLPLGEL</sequence>
<gene>
    <name evidence="1" type="ORF">SAMN05216386_2461</name>
</gene>
<dbReference type="Proteomes" id="UP000183107">
    <property type="component" value="Unassembled WGS sequence"/>
</dbReference>
<accession>A0A1I5DYB4</accession>
<name>A0A1I5DYB4_9PROT</name>